<keyword evidence="7" id="KW-1185">Reference proteome</keyword>
<dbReference type="RefSeq" id="WP_184345847.1">
    <property type="nucleotide sequence ID" value="NZ_JACHJH010000001.1"/>
</dbReference>
<dbReference type="PANTHER" id="PTHR42847:SF4">
    <property type="entry name" value="ALKANESULFONATE MONOOXYGENASE-RELATED"/>
    <property type="match status" value="1"/>
</dbReference>
<keyword evidence="3" id="KW-0560">Oxidoreductase</keyword>
<dbReference type="NCBIfam" id="TIGR03619">
    <property type="entry name" value="F420_Rv2161c"/>
    <property type="match status" value="1"/>
</dbReference>
<proteinExistence type="predicted"/>
<evidence type="ECO:0000313" key="6">
    <source>
        <dbReference type="EMBL" id="MBB4891218.1"/>
    </source>
</evidence>
<keyword evidence="1" id="KW-0285">Flavoprotein</keyword>
<dbReference type="InterPro" id="IPR011251">
    <property type="entry name" value="Luciferase-like_dom"/>
</dbReference>
<dbReference type="Pfam" id="PF00296">
    <property type="entry name" value="Bac_luciferase"/>
    <property type="match status" value="1"/>
</dbReference>
<evidence type="ECO:0000256" key="3">
    <source>
        <dbReference type="ARBA" id="ARBA00023002"/>
    </source>
</evidence>
<dbReference type="EMBL" id="JACHJH010000001">
    <property type="protein sequence ID" value="MBB4891218.1"/>
    <property type="molecule type" value="Genomic_DNA"/>
</dbReference>
<reference evidence="6 7" key="1">
    <citation type="submission" date="2020-08" db="EMBL/GenBank/DDBJ databases">
        <title>Genomic Encyclopedia of Type Strains, Phase III (KMG-III): the genomes of soil and plant-associated and newly described type strains.</title>
        <authorList>
            <person name="Whitman W."/>
        </authorList>
    </citation>
    <scope>NUCLEOTIDE SEQUENCE [LARGE SCALE GENOMIC DNA]</scope>
    <source>
        <strain evidence="6 7">CECT 3266</strain>
    </source>
</reference>
<dbReference type="AlphaFoldDB" id="A0A7W7LJ58"/>
<evidence type="ECO:0000313" key="7">
    <source>
        <dbReference type="Proteomes" id="UP000556084"/>
    </source>
</evidence>
<name>A0A7W7LJ58_9ACTN</name>
<dbReference type="PANTHER" id="PTHR42847">
    <property type="entry name" value="ALKANESULFONATE MONOOXYGENASE"/>
    <property type="match status" value="1"/>
</dbReference>
<comment type="caution">
    <text evidence="6">The sequence shown here is derived from an EMBL/GenBank/DDBJ whole genome shotgun (WGS) entry which is preliminary data.</text>
</comment>
<gene>
    <name evidence="6" type="ORF">FHS39_000218</name>
</gene>
<evidence type="ECO:0000256" key="4">
    <source>
        <dbReference type="ARBA" id="ARBA00023033"/>
    </source>
</evidence>
<protein>
    <submittedName>
        <fullName evidence="6">Putative F420-dependent oxidoreductase</fullName>
    </submittedName>
</protein>
<sequence>MKIAFAAPMTGSWATAQGLTRIAQRAEQLGYHSLWTYQRLFAPLGESREEGAHCVLDPIVAMTHLAAQTSSIRIGAAVLNMPYAAPPVLAKQLATLDLFSGGRLDVGLGLGAETEYAAVGAGTRDRGRRAEEFVAVLKTLWTAEVAEHRGEFFTVPACHFGPKPVQRPHPPLLLGARALPALRRAGRIADGWIASRSSDPATLGELLATVRGAAEDAGRDPDSLRYVCRASVQVRPSGGAPFCGPAEKIRDDLARLGELGFTEAFVDLNFDPEIASVDVDAEAALGRAEAILEELAPAAAHGLTRD</sequence>
<evidence type="ECO:0000256" key="1">
    <source>
        <dbReference type="ARBA" id="ARBA00022630"/>
    </source>
</evidence>
<dbReference type="Gene3D" id="3.20.20.30">
    <property type="entry name" value="Luciferase-like domain"/>
    <property type="match status" value="1"/>
</dbReference>
<dbReference type="GO" id="GO:0046306">
    <property type="term" value="P:alkanesulfonate catabolic process"/>
    <property type="evidence" value="ECO:0007669"/>
    <property type="project" value="TreeGrafter"/>
</dbReference>
<dbReference type="GO" id="GO:0008726">
    <property type="term" value="F:alkanesulfonate monooxygenase activity"/>
    <property type="evidence" value="ECO:0007669"/>
    <property type="project" value="TreeGrafter"/>
</dbReference>
<dbReference type="InterPro" id="IPR036661">
    <property type="entry name" value="Luciferase-like_sf"/>
</dbReference>
<dbReference type="InterPro" id="IPR019921">
    <property type="entry name" value="Lucif-like_OxRdtase_Rv2161c"/>
</dbReference>
<feature type="domain" description="Luciferase-like" evidence="5">
    <location>
        <begin position="14"/>
        <end position="236"/>
    </location>
</feature>
<dbReference type="InterPro" id="IPR050172">
    <property type="entry name" value="SsuD_RutA_monooxygenase"/>
</dbReference>
<dbReference type="SUPFAM" id="SSF51679">
    <property type="entry name" value="Bacterial luciferase-like"/>
    <property type="match status" value="1"/>
</dbReference>
<keyword evidence="4" id="KW-0503">Monooxygenase</keyword>
<evidence type="ECO:0000256" key="2">
    <source>
        <dbReference type="ARBA" id="ARBA00022643"/>
    </source>
</evidence>
<dbReference type="Proteomes" id="UP000556084">
    <property type="component" value="Unassembled WGS sequence"/>
</dbReference>
<evidence type="ECO:0000259" key="5">
    <source>
        <dbReference type="Pfam" id="PF00296"/>
    </source>
</evidence>
<organism evidence="6 7">
    <name type="scientific">Streptomyces olivoverticillatus</name>
    <dbReference type="NCBI Taxonomy" id="66427"/>
    <lineage>
        <taxon>Bacteria</taxon>
        <taxon>Bacillati</taxon>
        <taxon>Actinomycetota</taxon>
        <taxon>Actinomycetes</taxon>
        <taxon>Kitasatosporales</taxon>
        <taxon>Streptomycetaceae</taxon>
        <taxon>Streptomyces</taxon>
    </lineage>
</organism>
<accession>A0A7W7LJ58</accession>
<keyword evidence="2" id="KW-0288">FMN</keyword>